<sequence length="98" mass="10796">MIMERNFGVVDVVTLPVAGGPKYITFQELCQAKTTSSSPILSPRSNLYYPSLTSRDEVVLVVAQNVDVTVNVYQVDRVTASELMVQNLRPSFLRSGGM</sequence>
<dbReference type="Proteomes" id="UP000799118">
    <property type="component" value="Unassembled WGS sequence"/>
</dbReference>
<organism evidence="1 2">
    <name type="scientific">Gymnopus androsaceus JB14</name>
    <dbReference type="NCBI Taxonomy" id="1447944"/>
    <lineage>
        <taxon>Eukaryota</taxon>
        <taxon>Fungi</taxon>
        <taxon>Dikarya</taxon>
        <taxon>Basidiomycota</taxon>
        <taxon>Agaricomycotina</taxon>
        <taxon>Agaricomycetes</taxon>
        <taxon>Agaricomycetidae</taxon>
        <taxon>Agaricales</taxon>
        <taxon>Marasmiineae</taxon>
        <taxon>Omphalotaceae</taxon>
        <taxon>Gymnopus</taxon>
    </lineage>
</organism>
<dbReference type="EMBL" id="ML769614">
    <property type="protein sequence ID" value="KAE9391731.1"/>
    <property type="molecule type" value="Genomic_DNA"/>
</dbReference>
<name>A0A6A4H120_9AGAR</name>
<proteinExistence type="predicted"/>
<dbReference type="AlphaFoldDB" id="A0A6A4H120"/>
<protein>
    <submittedName>
        <fullName evidence="1">Uncharacterized protein</fullName>
    </submittedName>
</protein>
<evidence type="ECO:0000313" key="1">
    <source>
        <dbReference type="EMBL" id="KAE9391731.1"/>
    </source>
</evidence>
<accession>A0A6A4H120</accession>
<keyword evidence="2" id="KW-1185">Reference proteome</keyword>
<gene>
    <name evidence="1" type="ORF">BT96DRAFT_925115</name>
</gene>
<evidence type="ECO:0000313" key="2">
    <source>
        <dbReference type="Proteomes" id="UP000799118"/>
    </source>
</evidence>
<reference evidence="1" key="1">
    <citation type="journal article" date="2019" name="Environ. Microbiol.">
        <title>Fungal ecological strategies reflected in gene transcription - a case study of two litter decomposers.</title>
        <authorList>
            <person name="Barbi F."/>
            <person name="Kohler A."/>
            <person name="Barry K."/>
            <person name="Baskaran P."/>
            <person name="Daum C."/>
            <person name="Fauchery L."/>
            <person name="Ihrmark K."/>
            <person name="Kuo A."/>
            <person name="LaButti K."/>
            <person name="Lipzen A."/>
            <person name="Morin E."/>
            <person name="Grigoriev I.V."/>
            <person name="Henrissat B."/>
            <person name="Lindahl B."/>
            <person name="Martin F."/>
        </authorList>
    </citation>
    <scope>NUCLEOTIDE SEQUENCE</scope>
    <source>
        <strain evidence="1">JB14</strain>
    </source>
</reference>